<dbReference type="Proteomes" id="UP000023772">
    <property type="component" value="Chromosome"/>
</dbReference>
<accession>X5DLB8</accession>
<dbReference type="EMBL" id="CP007451">
    <property type="protein sequence ID" value="AHW61332.1"/>
    <property type="molecule type" value="Genomic_DNA"/>
</dbReference>
<dbReference type="PANTHER" id="PTHR34139">
    <property type="entry name" value="UPF0331 PROTEIN MJ0127"/>
    <property type="match status" value="1"/>
</dbReference>
<evidence type="ECO:0000313" key="10">
    <source>
        <dbReference type="Proteomes" id="UP000181981"/>
    </source>
</evidence>
<protein>
    <submittedName>
        <fullName evidence="7">Antitoxin</fullName>
    </submittedName>
    <submittedName>
        <fullName evidence="8">Uncharacterized conserved protein, contains HEPN domain</fullName>
    </submittedName>
</protein>
<evidence type="ECO:0000256" key="2">
    <source>
        <dbReference type="ARBA" id="ARBA00022649"/>
    </source>
</evidence>
<dbReference type="OrthoDB" id="9810538at2"/>
<dbReference type="Pfam" id="PF01934">
    <property type="entry name" value="HepT-like"/>
    <property type="match status" value="1"/>
</dbReference>
<dbReference type="AlphaFoldDB" id="X5DLB8"/>
<keyword evidence="9" id="KW-1185">Reference proteome</keyword>
<dbReference type="GO" id="GO:0110001">
    <property type="term" value="C:toxin-antitoxin complex"/>
    <property type="evidence" value="ECO:0007669"/>
    <property type="project" value="InterPro"/>
</dbReference>
<sequence length="123" mass="14336">MWDKELVNDLIELIIENLDTVKDRTKDIYCADDFSSNEQGMILLDSTCMKLAAIGESIKSLDKISNKQLLSNYPEVPWKQVMGMRDIIVHHYFDIDAEVILKTIKEDVPFLIKTLRKIYKELE</sequence>
<dbReference type="GO" id="GO:0016787">
    <property type="term" value="F:hydrolase activity"/>
    <property type="evidence" value="ECO:0007669"/>
    <property type="project" value="UniProtKB-KW"/>
</dbReference>
<dbReference type="InterPro" id="IPR008201">
    <property type="entry name" value="HepT-like"/>
</dbReference>
<dbReference type="GO" id="GO:0004540">
    <property type="term" value="F:RNA nuclease activity"/>
    <property type="evidence" value="ECO:0007669"/>
    <property type="project" value="InterPro"/>
</dbReference>
<dbReference type="InterPro" id="IPR051813">
    <property type="entry name" value="HepT_RNase_toxin"/>
</dbReference>
<dbReference type="GO" id="GO:0000166">
    <property type="term" value="F:nucleotide binding"/>
    <property type="evidence" value="ECO:0007669"/>
    <property type="project" value="UniProtKB-KW"/>
</dbReference>
<keyword evidence="4" id="KW-0547">Nucleotide-binding</keyword>
<evidence type="ECO:0000256" key="4">
    <source>
        <dbReference type="ARBA" id="ARBA00022741"/>
    </source>
</evidence>
<dbReference type="InterPro" id="IPR037038">
    <property type="entry name" value="HepT-like_sf"/>
</dbReference>
<name>X5DLB8_9BACT</name>
<dbReference type="HOGENOM" id="CLU_142825_2_0_10"/>
<dbReference type="RefSeq" id="WP_038563117.1">
    <property type="nucleotide sequence ID" value="NZ_FOHT01000076.1"/>
</dbReference>
<comment type="similarity">
    <text evidence="6">Belongs to the HepT RNase toxin family.</text>
</comment>
<evidence type="ECO:0000256" key="5">
    <source>
        <dbReference type="ARBA" id="ARBA00022801"/>
    </source>
</evidence>
<dbReference type="eggNOG" id="COG2361">
    <property type="taxonomic scope" value="Bacteria"/>
</dbReference>
<evidence type="ECO:0000256" key="1">
    <source>
        <dbReference type="ARBA" id="ARBA00022553"/>
    </source>
</evidence>
<dbReference type="Proteomes" id="UP000181981">
    <property type="component" value="Unassembled WGS sequence"/>
</dbReference>
<dbReference type="STRING" id="1168034.FH5T_21565"/>
<proteinExistence type="inferred from homology"/>
<keyword evidence="1" id="KW-0597">Phosphoprotein</keyword>
<reference evidence="8 10" key="2">
    <citation type="submission" date="2016-10" db="EMBL/GenBank/DDBJ databases">
        <authorList>
            <person name="de Groot N.N."/>
        </authorList>
    </citation>
    <scope>NUCLEOTIDE SEQUENCE [LARGE SCALE GENOMIC DNA]</scope>
    <source>
        <strain evidence="8 10">DSM 25947</strain>
    </source>
</reference>
<dbReference type="KEGG" id="dori:FH5T_21565"/>
<evidence type="ECO:0000313" key="7">
    <source>
        <dbReference type="EMBL" id="AHW61332.1"/>
    </source>
</evidence>
<evidence type="ECO:0000256" key="3">
    <source>
        <dbReference type="ARBA" id="ARBA00022722"/>
    </source>
</evidence>
<gene>
    <name evidence="7" type="ORF">FH5T_21565</name>
    <name evidence="8" type="ORF">SAMN05444285_1762</name>
</gene>
<evidence type="ECO:0000313" key="8">
    <source>
        <dbReference type="EMBL" id="SEU17135.1"/>
    </source>
</evidence>
<keyword evidence="2" id="KW-1277">Toxin-antitoxin system</keyword>
<evidence type="ECO:0000256" key="6">
    <source>
        <dbReference type="ARBA" id="ARBA00024207"/>
    </source>
</evidence>
<reference evidence="7 9" key="1">
    <citation type="submission" date="2014-03" db="EMBL/GenBank/DDBJ databases">
        <title>Complete genome sequence of a deeply braunched marine Bacteroidia bacterium Draconibacterium orientale type strain FH5T.</title>
        <authorList>
            <person name="Li X."/>
            <person name="Wang X."/>
            <person name="Xie Z."/>
            <person name="Du Z."/>
            <person name="Chen G."/>
        </authorList>
    </citation>
    <scope>NUCLEOTIDE SEQUENCE [LARGE SCALE GENOMIC DNA]</scope>
    <source>
        <strain evidence="7 9">FH5</strain>
    </source>
</reference>
<keyword evidence="5" id="KW-0378">Hydrolase</keyword>
<organism evidence="8 10">
    <name type="scientific">Draconibacterium orientale</name>
    <dbReference type="NCBI Taxonomy" id="1168034"/>
    <lineage>
        <taxon>Bacteria</taxon>
        <taxon>Pseudomonadati</taxon>
        <taxon>Bacteroidota</taxon>
        <taxon>Bacteroidia</taxon>
        <taxon>Marinilabiliales</taxon>
        <taxon>Prolixibacteraceae</taxon>
        <taxon>Draconibacterium</taxon>
    </lineage>
</organism>
<dbReference type="EMBL" id="FOHT01000076">
    <property type="protein sequence ID" value="SEU17135.1"/>
    <property type="molecule type" value="Genomic_DNA"/>
</dbReference>
<dbReference type="PANTHER" id="PTHR34139:SF1">
    <property type="entry name" value="RNASE MJ1380-RELATED"/>
    <property type="match status" value="1"/>
</dbReference>
<keyword evidence="3" id="KW-0540">Nuclease</keyword>
<dbReference type="Gene3D" id="1.20.120.580">
    <property type="entry name" value="bsu32300-like"/>
    <property type="match status" value="1"/>
</dbReference>
<evidence type="ECO:0000313" key="9">
    <source>
        <dbReference type="Proteomes" id="UP000023772"/>
    </source>
</evidence>